<dbReference type="SUPFAM" id="SSF88659">
    <property type="entry name" value="Sigma3 and sigma4 domains of RNA polymerase sigma factors"/>
    <property type="match status" value="1"/>
</dbReference>
<feature type="coiled-coil region" evidence="1">
    <location>
        <begin position="55"/>
        <end position="82"/>
    </location>
</feature>
<evidence type="ECO:0000313" key="6">
    <source>
        <dbReference type="Proteomes" id="UP000199695"/>
    </source>
</evidence>
<dbReference type="GO" id="GO:0003700">
    <property type="term" value="F:DNA-binding transcription factor activity"/>
    <property type="evidence" value="ECO:0007669"/>
    <property type="project" value="InterPro"/>
</dbReference>
<evidence type="ECO:0000313" key="3">
    <source>
        <dbReference type="EMBL" id="SEN53533.1"/>
    </source>
</evidence>
<reference evidence="3 6" key="1">
    <citation type="submission" date="2016-10" db="EMBL/GenBank/DDBJ databases">
        <authorList>
            <person name="de Groot N.N."/>
        </authorList>
    </citation>
    <scope>NUCLEOTIDE SEQUENCE [LARGE SCALE GENOMIC DNA]</scope>
    <source>
        <strain evidence="3 6">DSM 46701</strain>
    </source>
</reference>
<dbReference type="AlphaFoldDB" id="A0A1H8HBA4"/>
<dbReference type="InterPro" id="IPR007630">
    <property type="entry name" value="RNA_pol_sigma70_r4"/>
</dbReference>
<dbReference type="GO" id="GO:0006352">
    <property type="term" value="P:DNA-templated transcription initiation"/>
    <property type="evidence" value="ECO:0007669"/>
    <property type="project" value="InterPro"/>
</dbReference>
<evidence type="ECO:0000259" key="2">
    <source>
        <dbReference type="Pfam" id="PF04545"/>
    </source>
</evidence>
<evidence type="ECO:0000256" key="1">
    <source>
        <dbReference type="SAM" id="Coils"/>
    </source>
</evidence>
<keyword evidence="6" id="KW-1185">Reference proteome</keyword>
<protein>
    <submittedName>
        <fullName evidence="3">Sigma-70, region 4</fullName>
    </submittedName>
</protein>
<dbReference type="InterPro" id="IPR013324">
    <property type="entry name" value="RNA_pol_sigma_r3/r4-like"/>
</dbReference>
<dbReference type="RefSeq" id="WP_089970840.1">
    <property type="nucleotide sequence ID" value="NZ_FOCQ01000013.1"/>
</dbReference>
<gene>
    <name evidence="3" type="ORF">SAMN05444955_113131</name>
    <name evidence="4" type="ORF">SAMN05444955_12328</name>
    <name evidence="5" type="ORF">SAMN05444955_12614</name>
</gene>
<accession>A0A1H8HBA4</accession>
<sequence>MEKLYSDLCTEIDILTLRIKDLEMEYKFWYRACFGNRSFPLDICLKRMEEICDQVEMYSTLLEEKEKTRKEIEKRMSEFEGLEYKVSYLRDVKGMTLAEIAAELGYSYIWIKQISARTRKKKHTKNILSG</sequence>
<keyword evidence="1" id="KW-0175">Coiled coil</keyword>
<feature type="domain" description="RNA polymerase sigma-70 region 4" evidence="2">
    <location>
        <begin position="88"/>
        <end position="121"/>
    </location>
</feature>
<dbReference type="Pfam" id="PF04545">
    <property type="entry name" value="Sigma70_r4"/>
    <property type="match status" value="1"/>
</dbReference>
<evidence type="ECO:0000313" key="5">
    <source>
        <dbReference type="EMBL" id="SEN80525.1"/>
    </source>
</evidence>
<dbReference type="STRING" id="1173111.SAMN05444955_113131"/>
<dbReference type="Proteomes" id="UP000199695">
    <property type="component" value="Unassembled WGS sequence"/>
</dbReference>
<dbReference type="EMBL" id="FOCQ01000013">
    <property type="protein sequence ID" value="SEN53533.1"/>
    <property type="molecule type" value="Genomic_DNA"/>
</dbReference>
<organism evidence="3 6">
    <name type="scientific">Lihuaxuella thermophila</name>
    <dbReference type="NCBI Taxonomy" id="1173111"/>
    <lineage>
        <taxon>Bacteria</taxon>
        <taxon>Bacillati</taxon>
        <taxon>Bacillota</taxon>
        <taxon>Bacilli</taxon>
        <taxon>Bacillales</taxon>
        <taxon>Thermoactinomycetaceae</taxon>
        <taxon>Lihuaxuella</taxon>
    </lineage>
</organism>
<name>A0A1H8HBA4_9BACL</name>
<dbReference type="EMBL" id="FOCQ01000023">
    <property type="protein sequence ID" value="SEN78057.1"/>
    <property type="molecule type" value="Genomic_DNA"/>
</dbReference>
<dbReference type="OrthoDB" id="1954586at2"/>
<evidence type="ECO:0000313" key="4">
    <source>
        <dbReference type="EMBL" id="SEN78057.1"/>
    </source>
</evidence>
<dbReference type="EMBL" id="FOCQ01000026">
    <property type="protein sequence ID" value="SEN80525.1"/>
    <property type="molecule type" value="Genomic_DNA"/>
</dbReference>
<proteinExistence type="predicted"/>